<dbReference type="Pfam" id="PF03466">
    <property type="entry name" value="LysR_substrate"/>
    <property type="match status" value="1"/>
</dbReference>
<dbReference type="InterPro" id="IPR000847">
    <property type="entry name" value="LysR_HTH_N"/>
</dbReference>
<dbReference type="PANTHER" id="PTHR30427">
    <property type="entry name" value="TRANSCRIPTIONAL ACTIVATOR PROTEIN LYSR"/>
    <property type="match status" value="1"/>
</dbReference>
<name>A0A2M6UPB4_9BRAD</name>
<proteinExistence type="inferred from homology"/>
<evidence type="ECO:0000256" key="1">
    <source>
        <dbReference type="ARBA" id="ARBA00003502"/>
    </source>
</evidence>
<organism evidence="8 9">
    <name type="scientific">Bradyrhizobium nitroreducens</name>
    <dbReference type="NCBI Taxonomy" id="709803"/>
    <lineage>
        <taxon>Bacteria</taxon>
        <taxon>Pseudomonadati</taxon>
        <taxon>Pseudomonadota</taxon>
        <taxon>Alphaproteobacteria</taxon>
        <taxon>Hyphomicrobiales</taxon>
        <taxon>Nitrobacteraceae</taxon>
        <taxon>Bradyrhizobium</taxon>
    </lineage>
</organism>
<dbReference type="PROSITE" id="PS50931">
    <property type="entry name" value="HTH_LYSR"/>
    <property type="match status" value="1"/>
</dbReference>
<dbReference type="GO" id="GO:0003700">
    <property type="term" value="F:DNA-binding transcription factor activity"/>
    <property type="evidence" value="ECO:0007669"/>
    <property type="project" value="InterPro"/>
</dbReference>
<keyword evidence="4" id="KW-0238">DNA-binding</keyword>
<evidence type="ECO:0000256" key="2">
    <source>
        <dbReference type="ARBA" id="ARBA00009437"/>
    </source>
</evidence>
<dbReference type="InterPro" id="IPR036388">
    <property type="entry name" value="WH-like_DNA-bd_sf"/>
</dbReference>
<feature type="compositionally biased region" description="Low complexity" evidence="6">
    <location>
        <begin position="311"/>
        <end position="320"/>
    </location>
</feature>
<keyword evidence="3" id="KW-0805">Transcription regulation</keyword>
<comment type="similarity">
    <text evidence="2">Belongs to the LysR transcriptional regulatory family.</text>
</comment>
<dbReference type="InterPro" id="IPR037424">
    <property type="entry name" value="NocR_PBP2"/>
</dbReference>
<keyword evidence="9" id="KW-1185">Reference proteome</keyword>
<evidence type="ECO:0000256" key="4">
    <source>
        <dbReference type="ARBA" id="ARBA00023125"/>
    </source>
</evidence>
<reference evidence="8 9" key="1">
    <citation type="submission" date="2015-06" db="EMBL/GenBank/DDBJ databases">
        <title>Comparative genome analysis of nirS-carrying Bradyrhizobium sp. strains.</title>
        <authorList>
            <person name="Ishii S."/>
            <person name="Jang J."/>
            <person name="Nishizawa T."/>
            <person name="Senoo K."/>
        </authorList>
    </citation>
    <scope>NUCLEOTIDE SEQUENCE [LARGE SCALE GENOMIC DNA]</scope>
    <source>
        <strain evidence="8 9">TSA1</strain>
    </source>
</reference>
<dbReference type="SUPFAM" id="SSF53850">
    <property type="entry name" value="Periplasmic binding protein-like II"/>
    <property type="match status" value="1"/>
</dbReference>
<evidence type="ECO:0000259" key="7">
    <source>
        <dbReference type="PROSITE" id="PS50931"/>
    </source>
</evidence>
<protein>
    <submittedName>
        <fullName evidence="8">LysR family transcriptional regulator</fullName>
    </submittedName>
</protein>
<dbReference type="PANTHER" id="PTHR30427:SF1">
    <property type="entry name" value="TRANSCRIPTIONAL ACTIVATOR PROTEIN LYSR"/>
    <property type="match status" value="1"/>
</dbReference>
<dbReference type="Pfam" id="PF00126">
    <property type="entry name" value="HTH_1"/>
    <property type="match status" value="1"/>
</dbReference>
<dbReference type="SUPFAM" id="SSF46785">
    <property type="entry name" value="Winged helix' DNA-binding domain"/>
    <property type="match status" value="1"/>
</dbReference>
<sequence>MMTLRQVEVIRAVMVTGTIGGAAKLLNVSAPGISRLVKYTERSLGIRFFQRQNGRYFPTPEAENIFEQINGVYKKVDDLSEIISKIGRGGLSELRIGSVPSISQVMVPRAIERVRRRYPDLGIDINILKLEEAIDYLMLGRGECVAMSYRLEHSALDFMPLASGELYCIVPPGHELAGRRQVSAAEITRYPLIGIDPNDPYGRIMAEIFARHRLDYNITIRARFGTTVCALVKAGLGIAIIDQFTVAHGGYPGIELLKIAEPTRFDTYIAVKRGAPLSLHAEAFIEALRAEMRAVEPSRGSGKAAPGGSGKAAPARGRKK</sequence>
<feature type="region of interest" description="Disordered" evidence="6">
    <location>
        <begin position="296"/>
        <end position="320"/>
    </location>
</feature>
<evidence type="ECO:0000313" key="9">
    <source>
        <dbReference type="Proteomes" id="UP000228930"/>
    </source>
</evidence>
<dbReference type="Proteomes" id="UP000228930">
    <property type="component" value="Unassembled WGS sequence"/>
</dbReference>
<dbReference type="Gene3D" id="3.40.190.290">
    <property type="match status" value="1"/>
</dbReference>
<evidence type="ECO:0000256" key="3">
    <source>
        <dbReference type="ARBA" id="ARBA00023015"/>
    </source>
</evidence>
<dbReference type="CDD" id="cd08415">
    <property type="entry name" value="PBP2_LysR_opines_like"/>
    <property type="match status" value="1"/>
</dbReference>
<keyword evidence="5" id="KW-0804">Transcription</keyword>
<comment type="caution">
    <text evidence="8">The sequence shown here is derived from an EMBL/GenBank/DDBJ whole genome shotgun (WGS) entry which is preliminary data.</text>
</comment>
<dbReference type="RefSeq" id="WP_100179509.1">
    <property type="nucleotide sequence ID" value="NZ_LFJC01000003.1"/>
</dbReference>
<comment type="function">
    <text evidence="1">NodD regulates the expression of the nodABCFE genes which encode other nodulation proteins. NodD is also a negative regulator of its own expression. Binds flavonoids as inducers.</text>
</comment>
<dbReference type="InterPro" id="IPR036390">
    <property type="entry name" value="WH_DNA-bd_sf"/>
</dbReference>
<dbReference type="InterPro" id="IPR005119">
    <property type="entry name" value="LysR_subst-bd"/>
</dbReference>
<feature type="domain" description="HTH lysR-type" evidence="7">
    <location>
        <begin position="2"/>
        <end position="59"/>
    </location>
</feature>
<accession>A0A2M6UPB4</accession>
<evidence type="ECO:0000256" key="6">
    <source>
        <dbReference type="SAM" id="MobiDB-lite"/>
    </source>
</evidence>
<dbReference type="GO" id="GO:0043565">
    <property type="term" value="F:sequence-specific DNA binding"/>
    <property type="evidence" value="ECO:0007669"/>
    <property type="project" value="TreeGrafter"/>
</dbReference>
<evidence type="ECO:0000313" key="8">
    <source>
        <dbReference type="EMBL" id="PIT06387.1"/>
    </source>
</evidence>
<evidence type="ECO:0000256" key="5">
    <source>
        <dbReference type="ARBA" id="ARBA00023163"/>
    </source>
</evidence>
<dbReference type="EMBL" id="LFJC01000003">
    <property type="protein sequence ID" value="PIT06387.1"/>
    <property type="molecule type" value="Genomic_DNA"/>
</dbReference>
<dbReference type="Gene3D" id="1.10.10.10">
    <property type="entry name" value="Winged helix-like DNA-binding domain superfamily/Winged helix DNA-binding domain"/>
    <property type="match status" value="1"/>
</dbReference>
<gene>
    <name evidence="8" type="ORF">TSA1_29255</name>
</gene>
<dbReference type="AlphaFoldDB" id="A0A2M6UPB4"/>
<dbReference type="GO" id="GO:0010628">
    <property type="term" value="P:positive regulation of gene expression"/>
    <property type="evidence" value="ECO:0007669"/>
    <property type="project" value="TreeGrafter"/>
</dbReference>